<comment type="caution">
    <text evidence="1">The sequence shown here is derived from an EMBL/GenBank/DDBJ whole genome shotgun (WGS) entry which is preliminary data.</text>
</comment>
<dbReference type="InterPro" id="IPR023393">
    <property type="entry name" value="START-like_dom_sf"/>
</dbReference>
<evidence type="ECO:0000313" key="1">
    <source>
        <dbReference type="EMBL" id="EYT48699.1"/>
    </source>
</evidence>
<dbReference type="Pfam" id="PF10604">
    <property type="entry name" value="Polyketide_cyc2"/>
    <property type="match status" value="1"/>
</dbReference>
<dbReference type="Proteomes" id="UP000019754">
    <property type="component" value="Unassembled WGS sequence"/>
</dbReference>
<dbReference type="Gene3D" id="3.30.530.20">
    <property type="match status" value="1"/>
</dbReference>
<sequence length="156" mass="16710">MATQQLRLSRQIPASAEQVWAVLTDIEAAPRTLSDVLSVEVLTPGPYAVGTRWLETRKMFGFEGTEEMEVVVAEAPRRTVIVADAGGAAYRTEFLLSPISGSPDAIELTMVFSAAPQEKGGLKGALMGVMAKVGMKATRKAMEQDLEDIAAAVQRS</sequence>
<dbReference type="InterPro" id="IPR019587">
    <property type="entry name" value="Polyketide_cyclase/dehydratase"/>
</dbReference>
<dbReference type="OrthoDB" id="4773254at2"/>
<dbReference type="EMBL" id="AORC01000013">
    <property type="protein sequence ID" value="EYT48699.1"/>
    <property type="molecule type" value="Genomic_DNA"/>
</dbReference>
<dbReference type="STRING" id="1249481.D641_0110860"/>
<protein>
    <recommendedName>
        <fullName evidence="3">Carbon monoxide dehydrogenase</fullName>
    </recommendedName>
</protein>
<evidence type="ECO:0000313" key="2">
    <source>
        <dbReference type="Proteomes" id="UP000019754"/>
    </source>
</evidence>
<reference evidence="1 2" key="1">
    <citation type="journal article" date="2013" name="Genome Announc.">
        <title>Draft genome sequence of an Actinobacterium, Brachybacterium muris strain UCD-AY4.</title>
        <authorList>
            <person name="Lo J.R."/>
            <person name="Lang J.M."/>
            <person name="Darling A.E."/>
            <person name="Eisen J.A."/>
            <person name="Coil D.A."/>
        </authorList>
    </citation>
    <scope>NUCLEOTIDE SEQUENCE [LARGE SCALE GENOMIC DNA]</scope>
    <source>
        <strain evidence="1 2">UCD-AY4</strain>
    </source>
</reference>
<name>A0A022KSD1_9MICO</name>
<dbReference type="HOGENOM" id="CLU_132619_1_0_11"/>
<dbReference type="SUPFAM" id="SSF55961">
    <property type="entry name" value="Bet v1-like"/>
    <property type="match status" value="1"/>
</dbReference>
<dbReference type="RefSeq" id="WP_031307473.1">
    <property type="nucleotide sequence ID" value="NZ_KB403092.1"/>
</dbReference>
<proteinExistence type="predicted"/>
<organism evidence="1 2">
    <name type="scientific">Brachybacterium muris UCD-AY4</name>
    <dbReference type="NCBI Taxonomy" id="1249481"/>
    <lineage>
        <taxon>Bacteria</taxon>
        <taxon>Bacillati</taxon>
        <taxon>Actinomycetota</taxon>
        <taxon>Actinomycetes</taxon>
        <taxon>Micrococcales</taxon>
        <taxon>Dermabacteraceae</taxon>
        <taxon>Brachybacterium</taxon>
    </lineage>
</organism>
<gene>
    <name evidence="1" type="ORF">D641_0110860</name>
</gene>
<keyword evidence="2" id="KW-1185">Reference proteome</keyword>
<dbReference type="AlphaFoldDB" id="A0A022KSD1"/>
<accession>A0A022KSD1</accession>
<evidence type="ECO:0008006" key="3">
    <source>
        <dbReference type="Google" id="ProtNLM"/>
    </source>
</evidence>